<protein>
    <submittedName>
        <fullName evidence="1">Uncharacterized protein</fullName>
    </submittedName>
</protein>
<dbReference type="PANTHER" id="PTHR48475:SF2">
    <property type="entry name" value="RIBONUCLEASE H"/>
    <property type="match status" value="1"/>
</dbReference>
<gene>
    <name evidence="1" type="ORF">LIER_26919</name>
</gene>
<evidence type="ECO:0000313" key="1">
    <source>
        <dbReference type="EMBL" id="GAA0173264.1"/>
    </source>
</evidence>
<keyword evidence="2" id="KW-1185">Reference proteome</keyword>
<reference evidence="1 2" key="1">
    <citation type="submission" date="2024-01" db="EMBL/GenBank/DDBJ databases">
        <title>The complete chloroplast genome sequence of Lithospermum erythrorhizon: insights into the phylogenetic relationship among Boraginaceae species and the maternal lineages of purple gromwells.</title>
        <authorList>
            <person name="Okada T."/>
            <person name="Watanabe K."/>
        </authorList>
    </citation>
    <scope>NUCLEOTIDE SEQUENCE [LARGE SCALE GENOMIC DNA]</scope>
</reference>
<dbReference type="EMBL" id="BAABME010008518">
    <property type="protein sequence ID" value="GAA0173264.1"/>
    <property type="molecule type" value="Genomic_DNA"/>
</dbReference>
<organism evidence="1 2">
    <name type="scientific">Lithospermum erythrorhizon</name>
    <name type="common">Purple gromwell</name>
    <name type="synonym">Lithospermum officinale var. erythrorhizon</name>
    <dbReference type="NCBI Taxonomy" id="34254"/>
    <lineage>
        <taxon>Eukaryota</taxon>
        <taxon>Viridiplantae</taxon>
        <taxon>Streptophyta</taxon>
        <taxon>Embryophyta</taxon>
        <taxon>Tracheophyta</taxon>
        <taxon>Spermatophyta</taxon>
        <taxon>Magnoliopsida</taxon>
        <taxon>eudicotyledons</taxon>
        <taxon>Gunneridae</taxon>
        <taxon>Pentapetalae</taxon>
        <taxon>asterids</taxon>
        <taxon>lamiids</taxon>
        <taxon>Boraginales</taxon>
        <taxon>Boraginaceae</taxon>
        <taxon>Boraginoideae</taxon>
        <taxon>Lithospermeae</taxon>
        <taxon>Lithospermum</taxon>
    </lineage>
</organism>
<sequence length="156" mass="17767">MNPEKCSFGVISGKFCKLLLRPEVDESLQLYLAISDAAVSSVLVREAEWAQKPIYYVSHVLRGAEDRTRIKAQALADFVIECTSKAPPKIQAQAEEEANSFEFEWSMHVDGARNDKRSGASLGFLLSIFCGRRMRKWIDYPGWLPRIAVTYLRDYM</sequence>
<accession>A0AAV3RA39</accession>
<proteinExistence type="predicted"/>
<name>A0AAV3RA39_LITER</name>
<dbReference type="Proteomes" id="UP001454036">
    <property type="component" value="Unassembled WGS sequence"/>
</dbReference>
<dbReference type="PANTHER" id="PTHR48475">
    <property type="entry name" value="RIBONUCLEASE H"/>
    <property type="match status" value="1"/>
</dbReference>
<dbReference type="AlphaFoldDB" id="A0AAV3RA39"/>
<comment type="caution">
    <text evidence="1">The sequence shown here is derived from an EMBL/GenBank/DDBJ whole genome shotgun (WGS) entry which is preliminary data.</text>
</comment>
<evidence type="ECO:0000313" key="2">
    <source>
        <dbReference type="Proteomes" id="UP001454036"/>
    </source>
</evidence>